<dbReference type="SUPFAM" id="SSF48452">
    <property type="entry name" value="TPR-like"/>
    <property type="match status" value="1"/>
</dbReference>
<dbReference type="Gene3D" id="1.25.40.10">
    <property type="entry name" value="Tetratricopeptide repeat domain"/>
    <property type="match status" value="1"/>
</dbReference>
<evidence type="ECO:0000256" key="6">
    <source>
        <dbReference type="ARBA" id="ARBA00023136"/>
    </source>
</evidence>
<organism evidence="10">
    <name type="scientific">Aquarana catesbeiana</name>
    <name type="common">American bullfrog</name>
    <name type="synonym">Rana catesbeiana</name>
    <dbReference type="NCBI Taxonomy" id="8400"/>
    <lineage>
        <taxon>Eukaryota</taxon>
        <taxon>Metazoa</taxon>
        <taxon>Chordata</taxon>
        <taxon>Craniata</taxon>
        <taxon>Vertebrata</taxon>
        <taxon>Euteleostomi</taxon>
        <taxon>Amphibia</taxon>
        <taxon>Batrachia</taxon>
        <taxon>Anura</taxon>
        <taxon>Neobatrachia</taxon>
        <taxon>Ranoidea</taxon>
        <taxon>Ranidae</taxon>
        <taxon>Aquarana</taxon>
    </lineage>
</organism>
<comment type="subcellular location">
    <subcellularLocation>
        <location evidence="1">Membrane</location>
        <topology evidence="1">Peripheral membrane protein</topology>
    </subcellularLocation>
</comment>
<dbReference type="GO" id="GO:0019905">
    <property type="term" value="F:syntaxin binding"/>
    <property type="evidence" value="ECO:0007669"/>
    <property type="project" value="TreeGrafter"/>
</dbReference>
<dbReference type="GO" id="GO:0006886">
    <property type="term" value="P:intracellular protein transport"/>
    <property type="evidence" value="ECO:0007669"/>
    <property type="project" value="InterPro"/>
</dbReference>
<evidence type="ECO:0000256" key="7">
    <source>
        <dbReference type="ARBA" id="ARBA00040047"/>
    </source>
</evidence>
<keyword evidence="3" id="KW-0813">Transport</keyword>
<keyword evidence="4" id="KW-0931">ER-Golgi transport</keyword>
<dbReference type="AlphaFoldDB" id="A0A2G9P7Y7"/>
<evidence type="ECO:0000256" key="3">
    <source>
        <dbReference type="ARBA" id="ARBA00022448"/>
    </source>
</evidence>
<dbReference type="PANTHER" id="PTHR13768:SF2">
    <property type="entry name" value="GAMMA-SOLUBLE NSF ATTACHMENT PROTEIN"/>
    <property type="match status" value="1"/>
</dbReference>
<dbReference type="PANTHER" id="PTHR13768">
    <property type="entry name" value="SOLUBLE NSF ATTACHMENT PROTEIN SNAP"/>
    <property type="match status" value="1"/>
</dbReference>
<comment type="similarity">
    <text evidence="2">Belongs to the SNAP family.</text>
</comment>
<dbReference type="EMBL" id="KV922484">
    <property type="protein sequence ID" value="PIN99456.1"/>
    <property type="molecule type" value="Genomic_DNA"/>
</dbReference>
<keyword evidence="9" id="KW-0175">Coiled coil</keyword>
<evidence type="ECO:0000256" key="8">
    <source>
        <dbReference type="ARBA" id="ARBA00042485"/>
    </source>
</evidence>
<dbReference type="InterPro" id="IPR000744">
    <property type="entry name" value="NSF_attach"/>
</dbReference>
<dbReference type="InterPro" id="IPR011990">
    <property type="entry name" value="TPR-like_helical_dom_sf"/>
</dbReference>
<evidence type="ECO:0000313" key="10">
    <source>
        <dbReference type="EMBL" id="PIN99456.1"/>
    </source>
</evidence>
<name>A0A2G9P7Y7_AQUCT</name>
<dbReference type="Pfam" id="PF14938">
    <property type="entry name" value="SNAP"/>
    <property type="match status" value="1"/>
</dbReference>
<evidence type="ECO:0000256" key="5">
    <source>
        <dbReference type="ARBA" id="ARBA00022927"/>
    </source>
</evidence>
<gene>
    <name evidence="10" type="ORF">AB205_0150360</name>
</gene>
<evidence type="ECO:0000256" key="1">
    <source>
        <dbReference type="ARBA" id="ARBA00004170"/>
    </source>
</evidence>
<keyword evidence="6" id="KW-0472">Membrane</keyword>
<accession>A0A2G9P7Y7</accession>
<dbReference type="GO" id="GO:0031201">
    <property type="term" value="C:SNARE complex"/>
    <property type="evidence" value="ECO:0007669"/>
    <property type="project" value="TreeGrafter"/>
</dbReference>
<dbReference type="GO" id="GO:0005483">
    <property type="term" value="F:soluble NSF attachment protein activity"/>
    <property type="evidence" value="ECO:0007669"/>
    <property type="project" value="TreeGrafter"/>
</dbReference>
<evidence type="ECO:0000256" key="2">
    <source>
        <dbReference type="ARBA" id="ARBA00010050"/>
    </source>
</evidence>
<protein>
    <recommendedName>
        <fullName evidence="7">Gamma-soluble NSF attachment protein</fullName>
    </recommendedName>
    <alternativeName>
        <fullName evidence="8">N-ethylmaleimide-sensitive factor attachment protein gamma</fullName>
    </alternativeName>
</protein>
<reference evidence="10" key="1">
    <citation type="submission" date="2017-08" db="EMBL/GenBank/DDBJ databases">
        <title>Assembly of the North American Bullfrog Genome.</title>
        <authorList>
            <person name="Warren R.L."/>
            <person name="Vandervalk B.P."/>
            <person name="Kucuk E."/>
            <person name="Birol I."/>
            <person name="Helbing C."/>
            <person name="Pandoh P."/>
            <person name="Behsaz B."/>
            <person name="Mohamadi H."/>
            <person name="Chu J."/>
            <person name="Jackman S."/>
            <person name="Hammond S.A."/>
            <person name="Veldhoen N."/>
            <person name="Kirk H."/>
            <person name="Zhao Y."/>
            <person name="Coope R."/>
            <person name="Pleasance S."/>
            <person name="Moore R."/>
            <person name="Holt R."/>
        </authorList>
    </citation>
    <scope>NUCLEOTIDE SEQUENCE</scope>
    <source>
        <strain evidence="10">Bruno</strain>
        <tissue evidence="10">Liver</tissue>
    </source>
</reference>
<sequence>MYDDHPSLDPASSLTLKTSFLKWKPDYDSAASEYAKAAVAFKNAKQYDQAKDAFLKEAEAYENNKSAFEQAGMMLKVGNILLTLHWTNMFSLKR</sequence>
<feature type="coiled-coil region" evidence="9">
    <location>
        <begin position="44"/>
        <end position="71"/>
    </location>
</feature>
<evidence type="ECO:0000256" key="4">
    <source>
        <dbReference type="ARBA" id="ARBA00022892"/>
    </source>
</evidence>
<dbReference type="GO" id="GO:0016192">
    <property type="term" value="P:vesicle-mediated transport"/>
    <property type="evidence" value="ECO:0007669"/>
    <property type="project" value="UniProtKB-KW"/>
</dbReference>
<dbReference type="OrthoDB" id="26569at2759"/>
<keyword evidence="5" id="KW-0653">Protein transport</keyword>
<evidence type="ECO:0000256" key="9">
    <source>
        <dbReference type="SAM" id="Coils"/>
    </source>
</evidence>
<proteinExistence type="inferred from homology"/>
<dbReference type="GO" id="GO:0005774">
    <property type="term" value="C:vacuolar membrane"/>
    <property type="evidence" value="ECO:0007669"/>
    <property type="project" value="TreeGrafter"/>
</dbReference>